<evidence type="ECO:0000256" key="5">
    <source>
        <dbReference type="ARBA" id="ARBA00022989"/>
    </source>
</evidence>
<dbReference type="InterPro" id="IPR010420">
    <property type="entry name" value="CASTOR/POLLUX/SYM8_dom"/>
</dbReference>
<dbReference type="eggNOG" id="ENOG502QU6W">
    <property type="taxonomic scope" value="Eukaryota"/>
</dbReference>
<keyword evidence="3" id="KW-0813">Transport</keyword>
<dbReference type="KEGG" id="mbr:MONBRDRAFT_33812"/>
<name>A9V7P2_MONBE</name>
<evidence type="ECO:0000256" key="9">
    <source>
        <dbReference type="ARBA" id="ARBA00023303"/>
    </source>
</evidence>
<feature type="domain" description="RCK N-terminal" evidence="11">
    <location>
        <begin position="175"/>
        <end position="319"/>
    </location>
</feature>
<keyword evidence="4 10" id="KW-0812">Transmembrane</keyword>
<evidence type="ECO:0000256" key="1">
    <source>
        <dbReference type="ARBA" id="ARBA00004232"/>
    </source>
</evidence>
<keyword evidence="9" id="KW-0407">Ion channel</keyword>
<dbReference type="GeneID" id="5893989"/>
<dbReference type="GO" id="GO:0006813">
    <property type="term" value="P:potassium ion transport"/>
    <property type="evidence" value="ECO:0007669"/>
    <property type="project" value="InterPro"/>
</dbReference>
<dbReference type="PANTHER" id="PTHR31563">
    <property type="entry name" value="ION CHANNEL POLLUX-RELATED"/>
    <property type="match status" value="1"/>
</dbReference>
<evidence type="ECO:0000256" key="10">
    <source>
        <dbReference type="SAM" id="Phobius"/>
    </source>
</evidence>
<dbReference type="Proteomes" id="UP000001357">
    <property type="component" value="Unassembled WGS sequence"/>
</dbReference>
<protein>
    <recommendedName>
        <fullName evidence="11">RCK N-terminal domain-containing protein</fullName>
    </recommendedName>
</protein>
<dbReference type="Pfam" id="PF06241">
    <property type="entry name" value="Castor_Poll_mid"/>
    <property type="match status" value="1"/>
</dbReference>
<keyword evidence="7 10" id="KW-0472">Membrane</keyword>
<dbReference type="Pfam" id="PF22614">
    <property type="entry name" value="Slo-like_RCK"/>
    <property type="match status" value="1"/>
</dbReference>
<organism evidence="12 13">
    <name type="scientific">Monosiga brevicollis</name>
    <name type="common">Choanoflagellate</name>
    <dbReference type="NCBI Taxonomy" id="81824"/>
    <lineage>
        <taxon>Eukaryota</taxon>
        <taxon>Choanoflagellata</taxon>
        <taxon>Craspedida</taxon>
        <taxon>Salpingoecidae</taxon>
        <taxon>Monosiga</taxon>
    </lineage>
</organism>
<keyword evidence="6" id="KW-0406">Ion transport</keyword>
<dbReference type="InterPro" id="IPR044849">
    <property type="entry name" value="CASTOR/POLLUX/SYM8-like"/>
</dbReference>
<dbReference type="AlphaFoldDB" id="A9V7P2"/>
<dbReference type="GO" id="GO:0034220">
    <property type="term" value="P:monoatomic ion transmembrane transport"/>
    <property type="evidence" value="ECO:0007669"/>
    <property type="project" value="UniProtKB-KW"/>
</dbReference>
<accession>A9V7P2</accession>
<comment type="subcellular location">
    <subcellularLocation>
        <location evidence="1">Nucleus membrane</location>
        <topology evidence="1">Multi-pass membrane protein</topology>
    </subcellularLocation>
</comment>
<evidence type="ECO:0000256" key="4">
    <source>
        <dbReference type="ARBA" id="ARBA00022692"/>
    </source>
</evidence>
<dbReference type="RefSeq" id="XP_001748729.1">
    <property type="nucleotide sequence ID" value="XM_001748677.1"/>
</dbReference>
<feature type="transmembrane region" description="Helical" evidence="10">
    <location>
        <begin position="81"/>
        <end position="99"/>
    </location>
</feature>
<feature type="transmembrane region" description="Helical" evidence="10">
    <location>
        <begin position="133"/>
        <end position="154"/>
    </location>
</feature>
<dbReference type="Gene3D" id="3.40.50.720">
    <property type="entry name" value="NAD(P)-binding Rossmann-like Domain"/>
    <property type="match status" value="1"/>
</dbReference>
<evidence type="ECO:0000256" key="3">
    <source>
        <dbReference type="ARBA" id="ARBA00022448"/>
    </source>
</evidence>
<keyword evidence="8" id="KW-0539">Nucleus</keyword>
<dbReference type="PROSITE" id="PS51201">
    <property type="entry name" value="RCK_N"/>
    <property type="match status" value="1"/>
</dbReference>
<dbReference type="InParanoid" id="A9V7P2"/>
<gene>
    <name evidence="12" type="ORF">MONBRDRAFT_33812</name>
</gene>
<reference evidence="12 13" key="1">
    <citation type="journal article" date="2008" name="Nature">
        <title>The genome of the choanoflagellate Monosiga brevicollis and the origin of metazoans.</title>
        <authorList>
            <consortium name="JGI Sequencing"/>
            <person name="King N."/>
            <person name="Westbrook M.J."/>
            <person name="Young S.L."/>
            <person name="Kuo A."/>
            <person name="Abedin M."/>
            <person name="Chapman J."/>
            <person name="Fairclough S."/>
            <person name="Hellsten U."/>
            <person name="Isogai Y."/>
            <person name="Letunic I."/>
            <person name="Marr M."/>
            <person name="Pincus D."/>
            <person name="Putnam N."/>
            <person name="Rokas A."/>
            <person name="Wright K.J."/>
            <person name="Zuzow R."/>
            <person name="Dirks W."/>
            <person name="Good M."/>
            <person name="Goodstein D."/>
            <person name="Lemons D."/>
            <person name="Li W."/>
            <person name="Lyons J.B."/>
            <person name="Morris A."/>
            <person name="Nichols S."/>
            <person name="Richter D.J."/>
            <person name="Salamov A."/>
            <person name="Bork P."/>
            <person name="Lim W.A."/>
            <person name="Manning G."/>
            <person name="Miller W.T."/>
            <person name="McGinnis W."/>
            <person name="Shapiro H."/>
            <person name="Tjian R."/>
            <person name="Grigoriev I.V."/>
            <person name="Rokhsar D."/>
        </authorList>
    </citation>
    <scope>NUCLEOTIDE SEQUENCE [LARGE SCALE GENOMIC DNA]</scope>
    <source>
        <strain evidence="13">MX1 / ATCC 50154</strain>
    </source>
</reference>
<evidence type="ECO:0000256" key="8">
    <source>
        <dbReference type="ARBA" id="ARBA00023242"/>
    </source>
</evidence>
<proteinExistence type="inferred from homology"/>
<dbReference type="InterPro" id="IPR036291">
    <property type="entry name" value="NAD(P)-bd_dom_sf"/>
</dbReference>
<dbReference type="EMBL" id="CH991566">
    <property type="protein sequence ID" value="EDQ86339.1"/>
    <property type="molecule type" value="Genomic_DNA"/>
</dbReference>
<evidence type="ECO:0000256" key="6">
    <source>
        <dbReference type="ARBA" id="ARBA00023065"/>
    </source>
</evidence>
<comment type="similarity">
    <text evidence="2">Belongs to the castor/pollux (TC 1.A.1.23) family.</text>
</comment>
<feature type="transmembrane region" description="Helical" evidence="10">
    <location>
        <begin position="30"/>
        <end position="52"/>
    </location>
</feature>
<evidence type="ECO:0000259" key="11">
    <source>
        <dbReference type="PROSITE" id="PS51201"/>
    </source>
</evidence>
<evidence type="ECO:0000256" key="2">
    <source>
        <dbReference type="ARBA" id="ARBA00008577"/>
    </source>
</evidence>
<dbReference type="GO" id="GO:0031965">
    <property type="term" value="C:nuclear membrane"/>
    <property type="evidence" value="ECO:0007669"/>
    <property type="project" value="UniProtKB-SubCell"/>
</dbReference>
<keyword evidence="13" id="KW-1185">Reference proteome</keyword>
<evidence type="ECO:0000313" key="13">
    <source>
        <dbReference type="Proteomes" id="UP000001357"/>
    </source>
</evidence>
<dbReference type="OMA" id="VPEMDRE"/>
<sequence>MMAEAATIAILATVLNYEALVPNEYDSIATAVSGAAALLVLGIMITNMLQLLDDEHSGDSLYQRCADWLKSRSFMARVREAGKAILVLLTVAAVALKSLAPATTSMHMCLWRATVMLLAPASLLQTTQLAECLIALVLALVGVILNAALAGMLFSAIRDVLLRVHAVSRSTEDFAGHTVILGWSAKTLLVIKQLCLANESLGGSRIVVLAENDPQDLEAALANANFPKLGTHVAFVQGSILNRADLSKTSCTKARSIIVLAEDHQSSEDSDAKILRVLMLLMLLLQHAGPSPHVVLELQDQANEHVMQVAGRERVEIISTHEVIGQIMIACTRQPMIGSALELIMSFDGPEFYIKSWPREYATPALTSFQDAVVVGVKLGDGQNSEVVLNPPDDYIISQGDQLIVLAEDDDAYAPSTTMPLSHMSHEQAVQRVNREPERIMFLNWRRDMHLMIAELDRRVASGSVLYIMATIPKEEQILLLKANGMDVMRLQNLQVQLRQGNPLRKRDLEAMRLEAFGTILILNDSSTQSVFENRDSRALSTQLLVHEIQQERKRMNQRMEENCMILSEIVDPLSKELAASINDSFQIAGNSIVSAALAQVSDQRPLNLVFDELLSYQGCELSIVPAHTLCPAGVKLCFWDLMAKARATGRIVVGWIRDEGVLSINPPHKKERVLWQPGDKIVMLVN</sequence>
<evidence type="ECO:0000256" key="7">
    <source>
        <dbReference type="ARBA" id="ARBA00023136"/>
    </source>
</evidence>
<dbReference type="InterPro" id="IPR003148">
    <property type="entry name" value="RCK_N"/>
</dbReference>
<keyword evidence="5 10" id="KW-1133">Transmembrane helix</keyword>
<dbReference type="PANTHER" id="PTHR31563:SF10">
    <property type="entry name" value="ION CHANNEL POLLUX-RELATED"/>
    <property type="match status" value="1"/>
</dbReference>
<evidence type="ECO:0000313" key="12">
    <source>
        <dbReference type="EMBL" id="EDQ86339.1"/>
    </source>
</evidence>
<dbReference type="SUPFAM" id="SSF51735">
    <property type="entry name" value="NAD(P)-binding Rossmann-fold domains"/>
    <property type="match status" value="1"/>
</dbReference>